<comment type="caution">
    <text evidence="2">The sequence shown here is derived from an EMBL/GenBank/DDBJ whole genome shotgun (WGS) entry which is preliminary data.</text>
</comment>
<dbReference type="RefSeq" id="WP_345225361.1">
    <property type="nucleotide sequence ID" value="NZ_BAAAXE010000013.1"/>
</dbReference>
<name>A0ABV5PK25_STRCM</name>
<reference evidence="2 3" key="1">
    <citation type="submission" date="2024-09" db="EMBL/GenBank/DDBJ databases">
        <authorList>
            <person name="Sun Q."/>
            <person name="Mori K."/>
        </authorList>
    </citation>
    <scope>NUCLEOTIDE SEQUENCE [LARGE SCALE GENOMIC DNA]</scope>
    <source>
        <strain evidence="2 3">JCM 4362</strain>
    </source>
</reference>
<evidence type="ECO:0000313" key="3">
    <source>
        <dbReference type="Proteomes" id="UP001589718"/>
    </source>
</evidence>
<keyword evidence="3" id="KW-1185">Reference proteome</keyword>
<dbReference type="Proteomes" id="UP001589718">
    <property type="component" value="Unassembled WGS sequence"/>
</dbReference>
<feature type="region of interest" description="Disordered" evidence="1">
    <location>
        <begin position="47"/>
        <end position="68"/>
    </location>
</feature>
<accession>A0ABV5PK25</accession>
<sequence length="68" mass="7724">MTRPEAQLAEVAARRAALVRLHRTCVPFEYERILPLGYSSRHHATKDLVRPCRAPRRPATSDANVRST</sequence>
<evidence type="ECO:0000313" key="2">
    <source>
        <dbReference type="EMBL" id="MFB9523549.1"/>
    </source>
</evidence>
<evidence type="ECO:0000256" key="1">
    <source>
        <dbReference type="SAM" id="MobiDB-lite"/>
    </source>
</evidence>
<protein>
    <submittedName>
        <fullName evidence="2">Uncharacterized protein</fullName>
    </submittedName>
</protein>
<organism evidence="2 3">
    <name type="scientific">Streptomyces cremeus</name>
    <dbReference type="NCBI Taxonomy" id="66881"/>
    <lineage>
        <taxon>Bacteria</taxon>
        <taxon>Bacillati</taxon>
        <taxon>Actinomycetota</taxon>
        <taxon>Actinomycetes</taxon>
        <taxon>Kitasatosporales</taxon>
        <taxon>Streptomycetaceae</taxon>
        <taxon>Streptomyces</taxon>
    </lineage>
</organism>
<dbReference type="EMBL" id="JBHMCR010000018">
    <property type="protein sequence ID" value="MFB9523549.1"/>
    <property type="molecule type" value="Genomic_DNA"/>
</dbReference>
<gene>
    <name evidence="2" type="ORF">ACFFTU_26745</name>
</gene>
<proteinExistence type="predicted"/>